<reference evidence="1" key="1">
    <citation type="submission" date="2014-11" db="EMBL/GenBank/DDBJ databases">
        <authorList>
            <person name="Amaro Gonzalez C."/>
        </authorList>
    </citation>
    <scope>NUCLEOTIDE SEQUENCE</scope>
</reference>
<sequence>MTCSSSIAICFIDHEFVVDSNQGTHWSYSLEIASGC</sequence>
<dbReference type="EMBL" id="GBXM01042349">
    <property type="protein sequence ID" value="JAH66228.1"/>
    <property type="molecule type" value="Transcribed_RNA"/>
</dbReference>
<accession>A0A0E9UMR9</accession>
<reference evidence="1" key="2">
    <citation type="journal article" date="2015" name="Fish Shellfish Immunol.">
        <title>Early steps in the European eel (Anguilla anguilla)-Vibrio vulnificus interaction in the gills: Role of the RtxA13 toxin.</title>
        <authorList>
            <person name="Callol A."/>
            <person name="Pajuelo D."/>
            <person name="Ebbesson L."/>
            <person name="Teles M."/>
            <person name="MacKenzie S."/>
            <person name="Amaro C."/>
        </authorList>
    </citation>
    <scope>NUCLEOTIDE SEQUENCE</scope>
</reference>
<name>A0A0E9UMR9_ANGAN</name>
<dbReference type="AlphaFoldDB" id="A0A0E9UMR9"/>
<protein>
    <submittedName>
        <fullName evidence="1">Uncharacterized protein</fullName>
    </submittedName>
</protein>
<evidence type="ECO:0000313" key="1">
    <source>
        <dbReference type="EMBL" id="JAH66228.1"/>
    </source>
</evidence>
<organism evidence="1">
    <name type="scientific">Anguilla anguilla</name>
    <name type="common">European freshwater eel</name>
    <name type="synonym">Muraena anguilla</name>
    <dbReference type="NCBI Taxonomy" id="7936"/>
    <lineage>
        <taxon>Eukaryota</taxon>
        <taxon>Metazoa</taxon>
        <taxon>Chordata</taxon>
        <taxon>Craniata</taxon>
        <taxon>Vertebrata</taxon>
        <taxon>Euteleostomi</taxon>
        <taxon>Actinopterygii</taxon>
        <taxon>Neopterygii</taxon>
        <taxon>Teleostei</taxon>
        <taxon>Anguilliformes</taxon>
        <taxon>Anguillidae</taxon>
        <taxon>Anguilla</taxon>
    </lineage>
</organism>
<proteinExistence type="predicted"/>